<feature type="signal peptide" evidence="1">
    <location>
        <begin position="1"/>
        <end position="30"/>
    </location>
</feature>
<evidence type="ECO:0000313" key="3">
    <source>
        <dbReference type="Proteomes" id="UP000533598"/>
    </source>
</evidence>
<dbReference type="EMBL" id="JACHMH010000001">
    <property type="protein sequence ID" value="MBB4676947.1"/>
    <property type="molecule type" value="Genomic_DNA"/>
</dbReference>
<evidence type="ECO:0000313" key="2">
    <source>
        <dbReference type="EMBL" id="MBB4676947.1"/>
    </source>
</evidence>
<sequence>MKTKTIATRGLTMLALAGALAVAAPQAAVAAEFINPCNLSEKIDELQGFGSDKSKNIVVYKATAWGGGHFNDIVTQGTAKAVPCANAFPRNHDYHWVVFKGDGEFTRKGDGGFRNWAFYGSFDRNDNVVKFHRR</sequence>
<evidence type="ECO:0000256" key="1">
    <source>
        <dbReference type="SAM" id="SignalP"/>
    </source>
</evidence>
<keyword evidence="1" id="KW-0732">Signal</keyword>
<organism evidence="2 3">
    <name type="scientific">Crossiella cryophila</name>
    <dbReference type="NCBI Taxonomy" id="43355"/>
    <lineage>
        <taxon>Bacteria</taxon>
        <taxon>Bacillati</taxon>
        <taxon>Actinomycetota</taxon>
        <taxon>Actinomycetes</taxon>
        <taxon>Pseudonocardiales</taxon>
        <taxon>Pseudonocardiaceae</taxon>
        <taxon>Crossiella</taxon>
    </lineage>
</organism>
<evidence type="ECO:0008006" key="4">
    <source>
        <dbReference type="Google" id="ProtNLM"/>
    </source>
</evidence>
<reference evidence="2 3" key="1">
    <citation type="submission" date="2020-08" db="EMBL/GenBank/DDBJ databases">
        <title>Sequencing the genomes of 1000 actinobacteria strains.</title>
        <authorList>
            <person name="Klenk H.-P."/>
        </authorList>
    </citation>
    <scope>NUCLEOTIDE SEQUENCE [LARGE SCALE GENOMIC DNA]</scope>
    <source>
        <strain evidence="2 3">DSM 44230</strain>
    </source>
</reference>
<keyword evidence="3" id="KW-1185">Reference proteome</keyword>
<dbReference type="AlphaFoldDB" id="A0A7W7C9B4"/>
<name>A0A7W7C9B4_9PSEU</name>
<protein>
    <recommendedName>
        <fullName evidence="4">Stress protein</fullName>
    </recommendedName>
</protein>
<gene>
    <name evidence="2" type="ORF">HNR67_003065</name>
</gene>
<dbReference type="RefSeq" id="WP_185002767.1">
    <property type="nucleotide sequence ID" value="NZ_BAAAUI010000075.1"/>
</dbReference>
<dbReference type="Proteomes" id="UP000533598">
    <property type="component" value="Unassembled WGS sequence"/>
</dbReference>
<accession>A0A7W7C9B4</accession>
<comment type="caution">
    <text evidence="2">The sequence shown here is derived from an EMBL/GenBank/DDBJ whole genome shotgun (WGS) entry which is preliminary data.</text>
</comment>
<proteinExistence type="predicted"/>
<feature type="chain" id="PRO_5031184462" description="Stress protein" evidence="1">
    <location>
        <begin position="31"/>
        <end position="134"/>
    </location>
</feature>